<reference evidence="3" key="1">
    <citation type="submission" date="2022-10" db="EMBL/GenBank/DDBJ databases">
        <title>Genome assembly of Pristionchus species.</title>
        <authorList>
            <person name="Yoshida K."/>
            <person name="Sommer R.J."/>
        </authorList>
    </citation>
    <scope>NUCLEOTIDE SEQUENCE [LARGE SCALE GENOMIC DNA]</scope>
    <source>
        <strain evidence="3">RS5460</strain>
    </source>
</reference>
<comment type="similarity">
    <text evidence="1">Belongs to the peptidase S10 family.</text>
</comment>
<dbReference type="InterPro" id="IPR029058">
    <property type="entry name" value="AB_hydrolase_fold"/>
</dbReference>
<evidence type="ECO:0000313" key="2">
    <source>
        <dbReference type="EMBL" id="GMR54925.1"/>
    </source>
</evidence>
<dbReference type="Gene3D" id="3.40.50.1820">
    <property type="entry name" value="alpha/beta hydrolase"/>
    <property type="match status" value="1"/>
</dbReference>
<evidence type="ECO:0000313" key="3">
    <source>
        <dbReference type="Proteomes" id="UP001328107"/>
    </source>
</evidence>
<evidence type="ECO:0008006" key="4">
    <source>
        <dbReference type="Google" id="ProtNLM"/>
    </source>
</evidence>
<dbReference type="SUPFAM" id="SSF53474">
    <property type="entry name" value="alpha/beta-Hydrolases"/>
    <property type="match status" value="1"/>
</dbReference>
<accession>A0AAN5D368</accession>
<dbReference type="GO" id="GO:0006508">
    <property type="term" value="P:proteolysis"/>
    <property type="evidence" value="ECO:0007669"/>
    <property type="project" value="InterPro"/>
</dbReference>
<gene>
    <name evidence="2" type="ORF">PMAYCL1PPCAC_25120</name>
</gene>
<dbReference type="Pfam" id="PF00450">
    <property type="entry name" value="Peptidase_S10"/>
    <property type="match status" value="1"/>
</dbReference>
<sequence length="104" mass="11816">MLVYHGDTDILLPVIHSLESTRRIAARNALKDQKYDSAWRFYGDFAGIRKGYRKGNTTMDVISVRGAGHSVPTDLPGKAFQMINNFLFTEENKAIDYSEPIKKH</sequence>
<dbReference type="GO" id="GO:0004185">
    <property type="term" value="F:serine-type carboxypeptidase activity"/>
    <property type="evidence" value="ECO:0007669"/>
    <property type="project" value="InterPro"/>
</dbReference>
<dbReference type="EMBL" id="BTRK01000005">
    <property type="protein sequence ID" value="GMR54925.1"/>
    <property type="molecule type" value="Genomic_DNA"/>
</dbReference>
<organism evidence="2 3">
    <name type="scientific">Pristionchus mayeri</name>
    <dbReference type="NCBI Taxonomy" id="1317129"/>
    <lineage>
        <taxon>Eukaryota</taxon>
        <taxon>Metazoa</taxon>
        <taxon>Ecdysozoa</taxon>
        <taxon>Nematoda</taxon>
        <taxon>Chromadorea</taxon>
        <taxon>Rhabditida</taxon>
        <taxon>Rhabditina</taxon>
        <taxon>Diplogasteromorpha</taxon>
        <taxon>Diplogasteroidea</taxon>
        <taxon>Neodiplogasteridae</taxon>
        <taxon>Pristionchus</taxon>
    </lineage>
</organism>
<evidence type="ECO:0000256" key="1">
    <source>
        <dbReference type="ARBA" id="ARBA00009431"/>
    </source>
</evidence>
<dbReference type="AlphaFoldDB" id="A0AAN5D368"/>
<dbReference type="InterPro" id="IPR001563">
    <property type="entry name" value="Peptidase_S10"/>
</dbReference>
<keyword evidence="3" id="KW-1185">Reference proteome</keyword>
<protein>
    <recommendedName>
        <fullName evidence="4">Peptidase</fullName>
    </recommendedName>
</protein>
<comment type="caution">
    <text evidence="2">The sequence shown here is derived from an EMBL/GenBank/DDBJ whole genome shotgun (WGS) entry which is preliminary data.</text>
</comment>
<dbReference type="Proteomes" id="UP001328107">
    <property type="component" value="Unassembled WGS sequence"/>
</dbReference>
<proteinExistence type="inferred from homology"/>
<name>A0AAN5D368_9BILA</name>